<evidence type="ECO:0000313" key="2">
    <source>
        <dbReference type="EMBL" id="MBE6506286.1"/>
    </source>
</evidence>
<proteinExistence type="predicted"/>
<dbReference type="RefSeq" id="WP_303737955.1">
    <property type="nucleotide sequence ID" value="NZ_SUTE01000109.1"/>
</dbReference>
<name>A0A8T3VJM5_9EURY</name>
<feature type="compositionally biased region" description="Polar residues" evidence="1">
    <location>
        <begin position="323"/>
        <end position="335"/>
    </location>
</feature>
<gene>
    <name evidence="2" type="ORF">E7Z73_11260</name>
</gene>
<feature type="region of interest" description="Disordered" evidence="1">
    <location>
        <begin position="319"/>
        <end position="344"/>
    </location>
</feature>
<protein>
    <submittedName>
        <fullName evidence="2">Uncharacterized protein</fullName>
    </submittedName>
</protein>
<dbReference type="EMBL" id="SUTE01000109">
    <property type="protein sequence ID" value="MBE6506286.1"/>
    <property type="molecule type" value="Genomic_DNA"/>
</dbReference>
<dbReference type="AlphaFoldDB" id="A0A8T3VJM5"/>
<organism evidence="2 3">
    <name type="scientific">Methanobrevibacter millerae</name>
    <dbReference type="NCBI Taxonomy" id="230361"/>
    <lineage>
        <taxon>Archaea</taxon>
        <taxon>Methanobacteriati</taxon>
        <taxon>Methanobacteriota</taxon>
        <taxon>Methanomada group</taxon>
        <taxon>Methanobacteria</taxon>
        <taxon>Methanobacteriales</taxon>
        <taxon>Methanobacteriaceae</taxon>
        <taxon>Methanobrevibacter</taxon>
    </lineage>
</organism>
<evidence type="ECO:0000313" key="3">
    <source>
        <dbReference type="Proteomes" id="UP000762703"/>
    </source>
</evidence>
<accession>A0A8T3VJM5</accession>
<dbReference type="Proteomes" id="UP000762703">
    <property type="component" value="Unassembled WGS sequence"/>
</dbReference>
<comment type="caution">
    <text evidence="2">The sequence shown here is derived from an EMBL/GenBank/DDBJ whole genome shotgun (WGS) entry which is preliminary data.</text>
</comment>
<evidence type="ECO:0000256" key="1">
    <source>
        <dbReference type="SAM" id="MobiDB-lite"/>
    </source>
</evidence>
<reference evidence="2" key="1">
    <citation type="submission" date="2019-04" db="EMBL/GenBank/DDBJ databases">
        <title>Evolution of Biomass-Degrading Anaerobic Consortia Revealed by Metagenomics.</title>
        <authorList>
            <person name="Peng X."/>
        </authorList>
    </citation>
    <scope>NUCLEOTIDE SEQUENCE</scope>
    <source>
        <strain evidence="2">SIG12</strain>
    </source>
</reference>
<sequence length="344" mass="40595">MREWQVGDPIGDGNDIGIPDTKYMGYLKDNDGESSKEDIVDNFKQYINYSREYYNLQHYEDAFYYLDYSFRTYEKMNNSEKSQVIDDPFNQDWIIELCCKIINNHGQYYPEATDFIIKNRYHVRLCMDCDCVYTVDYNYCIEYGKPLIEPPGKSPEKLAEELSDILSKRIWNESEVARLVNRSLVLMKSNDCRLVEIKNSNYGIDFIFEKEHKYFKTRYICEYVPGSTRVFEDFKVTHNHDKLLSDKSFKKLIKDTENRTGFKFKECDGGYGSQLDDNRFDFIFNDRIHVIARFDMGFGETVVYDVDLDNMKLINDDEDLKPNKSQGSLDPTTIISLDENDDIK</sequence>